<evidence type="ECO:0000313" key="2">
    <source>
        <dbReference type="EMBL" id="KKN63663.1"/>
    </source>
</evidence>
<keyword evidence="1" id="KW-1133">Transmembrane helix</keyword>
<evidence type="ECO:0000256" key="1">
    <source>
        <dbReference type="SAM" id="Phobius"/>
    </source>
</evidence>
<organism evidence="2">
    <name type="scientific">marine sediment metagenome</name>
    <dbReference type="NCBI Taxonomy" id="412755"/>
    <lineage>
        <taxon>unclassified sequences</taxon>
        <taxon>metagenomes</taxon>
        <taxon>ecological metagenomes</taxon>
    </lineage>
</organism>
<protein>
    <submittedName>
        <fullName evidence="2">Uncharacterized protein</fullName>
    </submittedName>
</protein>
<feature type="transmembrane region" description="Helical" evidence="1">
    <location>
        <begin position="94"/>
        <end position="114"/>
    </location>
</feature>
<reference evidence="2" key="1">
    <citation type="journal article" date="2015" name="Nature">
        <title>Complex archaea that bridge the gap between prokaryotes and eukaryotes.</title>
        <authorList>
            <person name="Spang A."/>
            <person name="Saw J.H."/>
            <person name="Jorgensen S.L."/>
            <person name="Zaremba-Niedzwiedzka K."/>
            <person name="Martijn J."/>
            <person name="Lind A.E."/>
            <person name="van Eijk R."/>
            <person name="Schleper C."/>
            <person name="Guy L."/>
            <person name="Ettema T.J."/>
        </authorList>
    </citation>
    <scope>NUCLEOTIDE SEQUENCE</scope>
</reference>
<dbReference type="EMBL" id="LAZR01000583">
    <property type="protein sequence ID" value="KKN63663.1"/>
    <property type="molecule type" value="Genomic_DNA"/>
</dbReference>
<feature type="transmembrane region" description="Helical" evidence="1">
    <location>
        <begin position="7"/>
        <end position="31"/>
    </location>
</feature>
<keyword evidence="1" id="KW-0472">Membrane</keyword>
<feature type="transmembrane region" description="Helical" evidence="1">
    <location>
        <begin position="51"/>
        <end position="73"/>
    </location>
</feature>
<keyword evidence="1" id="KW-0812">Transmembrane</keyword>
<gene>
    <name evidence="2" type="ORF">LCGC14_0499670</name>
</gene>
<name>A0A0F9VCX8_9ZZZZ</name>
<dbReference type="AlphaFoldDB" id="A0A0F9VCX8"/>
<sequence>MILKQSSIVFLAVVSLFLQAFLLISLISFFTSIYNAYVAFAGGDPKLIAGHISSGIVISLIQIAPAIAGYFISYTLIKNKRVTDFALLKSALKFYAYLWLLFIPIGTILGAKLLTQIKKG</sequence>
<comment type="caution">
    <text evidence="2">The sequence shown here is derived from an EMBL/GenBank/DDBJ whole genome shotgun (WGS) entry which is preliminary data.</text>
</comment>
<accession>A0A0F9VCX8</accession>
<proteinExistence type="predicted"/>